<reference evidence="1" key="1">
    <citation type="submission" date="2018-05" db="EMBL/GenBank/DDBJ databases">
        <authorList>
            <person name="Lanie J.A."/>
            <person name="Ng W.-L."/>
            <person name="Kazmierczak K.M."/>
            <person name="Andrzejewski T.M."/>
            <person name="Davidsen T.M."/>
            <person name="Wayne K.J."/>
            <person name="Tettelin H."/>
            <person name="Glass J.I."/>
            <person name="Rusch D."/>
            <person name="Podicherti R."/>
            <person name="Tsui H.-C.T."/>
            <person name="Winkler M.E."/>
        </authorList>
    </citation>
    <scope>NUCLEOTIDE SEQUENCE</scope>
</reference>
<gene>
    <name evidence="1" type="ORF">METZ01_LOCUS152754</name>
</gene>
<dbReference type="Gene3D" id="3.75.10.10">
    <property type="entry name" value="L-arginine/glycine Amidinotransferase, Chain A"/>
    <property type="match status" value="1"/>
</dbReference>
<evidence type="ECO:0008006" key="2">
    <source>
        <dbReference type="Google" id="ProtNLM"/>
    </source>
</evidence>
<dbReference type="GO" id="GO:0019546">
    <property type="term" value="P:L-arginine deiminase pathway"/>
    <property type="evidence" value="ECO:0007669"/>
    <property type="project" value="TreeGrafter"/>
</dbReference>
<dbReference type="GO" id="GO:0016990">
    <property type="term" value="F:arginine deiminase activity"/>
    <property type="evidence" value="ECO:0007669"/>
    <property type="project" value="TreeGrafter"/>
</dbReference>
<dbReference type="PANTHER" id="PTHR47271:SF2">
    <property type="entry name" value="ARGININE DEIMINASE"/>
    <property type="match status" value="1"/>
</dbReference>
<dbReference type="SUPFAM" id="SSF55909">
    <property type="entry name" value="Pentein"/>
    <property type="match status" value="1"/>
</dbReference>
<proteinExistence type="predicted"/>
<name>A0A382AEA6_9ZZZZ</name>
<organism evidence="1">
    <name type="scientific">marine metagenome</name>
    <dbReference type="NCBI Taxonomy" id="408172"/>
    <lineage>
        <taxon>unclassified sequences</taxon>
        <taxon>metagenomes</taxon>
        <taxon>ecological metagenomes</taxon>
    </lineage>
</organism>
<evidence type="ECO:0000313" key="1">
    <source>
        <dbReference type="EMBL" id="SVA99900.1"/>
    </source>
</evidence>
<dbReference type="Pfam" id="PF19420">
    <property type="entry name" value="DDAH_eukar"/>
    <property type="match status" value="1"/>
</dbReference>
<sequence>MSTSYQSEVGTLKRVVLKHVRDAFVNQKSIETEWQVLGYLRRPDFAVALQEYDGFVELLRSFGIEPLFLPRSDRVGLDSIYARDPAVVTDKGVILCNMGKKSRCGEPMAQRLAYDAWGVSVCGDIRGKGRLEGGDVIWLDEYTLAVGQGYRTNGEGIRQLSEFVGPEVEVVTVPLPHFRGPSDVLHLMSMVSLIDNDLALVYSPLMPVPFREMLIDRQIKLVEVPENEYDALGCNVLTVSPRVCVVAEGSPDTRRLMEAQGVDIHPFRASEICLTGSGGPTCLARTLERDEQRHISKK</sequence>
<dbReference type="AlphaFoldDB" id="A0A382AEA6"/>
<dbReference type="EMBL" id="UINC01025043">
    <property type="protein sequence ID" value="SVA99900.1"/>
    <property type="molecule type" value="Genomic_DNA"/>
</dbReference>
<protein>
    <recommendedName>
        <fullName evidence="2">Amidinotransferase</fullName>
    </recommendedName>
</protein>
<accession>A0A382AEA6</accession>
<dbReference type="PANTHER" id="PTHR47271">
    <property type="entry name" value="ARGININE DEIMINASE"/>
    <property type="match status" value="1"/>
</dbReference>